<dbReference type="SUPFAM" id="SSF52047">
    <property type="entry name" value="RNI-like"/>
    <property type="match status" value="1"/>
</dbReference>
<keyword evidence="3" id="KW-1185">Reference proteome</keyword>
<dbReference type="AlphaFoldDB" id="A0A197K3I3"/>
<accession>A0A197K3I3</accession>
<reference evidence="2 3" key="1">
    <citation type="submission" date="2016-05" db="EMBL/GenBank/DDBJ databases">
        <title>Genome sequencing reveals origins of a unique bacterial endosymbiosis in the earliest lineages of terrestrial Fungi.</title>
        <authorList>
            <consortium name="DOE Joint Genome Institute"/>
            <person name="Uehling J."/>
            <person name="Gryganskyi A."/>
            <person name="Hameed K."/>
            <person name="Tschaplinski T."/>
            <person name="Misztal P."/>
            <person name="Wu S."/>
            <person name="Desiro A."/>
            <person name="Vande Pol N."/>
            <person name="Du Z.-Y."/>
            <person name="Zienkiewicz A."/>
            <person name="Zienkiewicz K."/>
            <person name="Morin E."/>
            <person name="Tisserant E."/>
            <person name="Splivallo R."/>
            <person name="Hainaut M."/>
            <person name="Henrissat B."/>
            <person name="Ohm R."/>
            <person name="Kuo A."/>
            <person name="Yan J."/>
            <person name="Lipzen A."/>
            <person name="Nolan M."/>
            <person name="Labutti K."/>
            <person name="Barry K."/>
            <person name="Goldstein A."/>
            <person name="Labbe J."/>
            <person name="Schadt C."/>
            <person name="Tuskan G."/>
            <person name="Grigoriev I."/>
            <person name="Martin F."/>
            <person name="Vilgalys R."/>
            <person name="Bonito G."/>
        </authorList>
    </citation>
    <scope>NUCLEOTIDE SEQUENCE [LARGE SCALE GENOMIC DNA]</scope>
    <source>
        <strain evidence="2 3">AG-77</strain>
    </source>
</reference>
<evidence type="ECO:0000256" key="1">
    <source>
        <dbReference type="SAM" id="MobiDB-lite"/>
    </source>
</evidence>
<dbReference type="InterPro" id="IPR032675">
    <property type="entry name" value="LRR_dom_sf"/>
</dbReference>
<evidence type="ECO:0000313" key="3">
    <source>
        <dbReference type="Proteomes" id="UP000078512"/>
    </source>
</evidence>
<organism evidence="2 3">
    <name type="scientific">Linnemannia elongata AG-77</name>
    <dbReference type="NCBI Taxonomy" id="1314771"/>
    <lineage>
        <taxon>Eukaryota</taxon>
        <taxon>Fungi</taxon>
        <taxon>Fungi incertae sedis</taxon>
        <taxon>Mucoromycota</taxon>
        <taxon>Mortierellomycotina</taxon>
        <taxon>Mortierellomycetes</taxon>
        <taxon>Mortierellales</taxon>
        <taxon>Mortierellaceae</taxon>
        <taxon>Linnemannia</taxon>
    </lineage>
</organism>
<name>A0A197K3I3_9FUNG</name>
<feature type="compositionally biased region" description="Acidic residues" evidence="1">
    <location>
        <begin position="155"/>
        <end position="188"/>
    </location>
</feature>
<feature type="compositionally biased region" description="Acidic residues" evidence="1">
    <location>
        <begin position="196"/>
        <end position="226"/>
    </location>
</feature>
<feature type="region of interest" description="Disordered" evidence="1">
    <location>
        <begin position="155"/>
        <end position="226"/>
    </location>
</feature>
<sequence length="582" mass="65468">MEPSACERFFKVPELVLLLITHLEPSDISRFMLINHTFHSFCIPTLYHALTLNYTPEQSNLLHSAVATFMLAKHTRHVHKLHCGVLELVYFSNALLAFDDIKSQVTGTPPPNRPNWLPARDTLLTCQLIPLPTMDRLTTFVLDADIEFSSRLLEDVDNDSDVDEDEDEDFESEGGGEGEGEGEGDGDGGESGPSEGDNDGDGENEDDDGGEDDSGDEGEVPGDSVNENEEIQYFGTGDGAEGGDLIAAFGNERLTKRMESIFTLKTLWLWDLVGYTTEGVRAIFEKYPSIEQLHLPNICGTYDVDGLARTIVALCPKLSTFQFYGEGCSPTDSAAIRTILTGCGALEDLRFVGTHEYDYEDIWPYPELYGKGCGILLKDAIAAPWACTRIKHLNLLVRINELRTEPELGRPAYFHREAPVKLSPIETRYFEPLEHFYRQIGRLTELRHLDLRMDMMGPDGERQNNIPTYMEVSFPGLLNIGMGRPGYLELLGGLSKLKELRGSVFLDTYETELRVGAVEVFWMREHWPLLESADFFAGESEVTQPFRWFCADQKKREIELNLVVHFKNTDDMIVRGWAFPPP</sequence>
<dbReference type="OrthoDB" id="2478734at2759"/>
<evidence type="ECO:0000313" key="2">
    <source>
        <dbReference type="EMBL" id="OAQ32045.1"/>
    </source>
</evidence>
<protein>
    <submittedName>
        <fullName evidence="2">Uncharacterized protein</fullName>
    </submittedName>
</protein>
<dbReference type="Proteomes" id="UP000078512">
    <property type="component" value="Unassembled WGS sequence"/>
</dbReference>
<gene>
    <name evidence="2" type="ORF">K457DRAFT_16922</name>
</gene>
<proteinExistence type="predicted"/>
<dbReference type="EMBL" id="KV442027">
    <property type="protein sequence ID" value="OAQ32045.1"/>
    <property type="molecule type" value="Genomic_DNA"/>
</dbReference>
<dbReference type="Gene3D" id="3.80.10.10">
    <property type="entry name" value="Ribonuclease Inhibitor"/>
    <property type="match status" value="1"/>
</dbReference>